<evidence type="ECO:0000313" key="1">
    <source>
        <dbReference type="EMBL" id="NDY55586.1"/>
    </source>
</evidence>
<dbReference type="EMBL" id="JAAGRQ010000006">
    <property type="protein sequence ID" value="NDY55586.1"/>
    <property type="molecule type" value="Genomic_DNA"/>
</dbReference>
<reference evidence="1 2" key="1">
    <citation type="submission" date="2020-02" db="EMBL/GenBank/DDBJ databases">
        <title>Comparative genomics of sulfur disproportionating microorganisms.</title>
        <authorList>
            <person name="Ward L.M."/>
            <person name="Bertran E."/>
            <person name="Johnston D.T."/>
        </authorList>
    </citation>
    <scope>NUCLEOTIDE SEQUENCE [LARGE SCALE GENOMIC DNA]</scope>
    <source>
        <strain evidence="1 2">DSM 3696</strain>
    </source>
</reference>
<dbReference type="GO" id="GO:0003690">
    <property type="term" value="F:double-stranded DNA binding"/>
    <property type="evidence" value="ECO:0007669"/>
    <property type="project" value="InterPro"/>
</dbReference>
<proteinExistence type="predicted"/>
<dbReference type="AlphaFoldDB" id="A0A7K3NHA7"/>
<accession>A0A7K3NHA7</accession>
<protein>
    <recommendedName>
        <fullName evidence="3">Host-nuclease inhibitor protein Gam</fullName>
    </recommendedName>
</protein>
<dbReference type="RefSeq" id="WP_163300641.1">
    <property type="nucleotide sequence ID" value="NZ_JAAGRQ010000006.1"/>
</dbReference>
<dbReference type="Proteomes" id="UP000469724">
    <property type="component" value="Unassembled WGS sequence"/>
</dbReference>
<comment type="caution">
    <text evidence="1">The sequence shown here is derived from an EMBL/GenBank/DDBJ whole genome shotgun (WGS) entry which is preliminary data.</text>
</comment>
<gene>
    <name evidence="1" type="ORF">G3N56_02350</name>
</gene>
<dbReference type="InterPro" id="IPR009951">
    <property type="entry name" value="Host-nuc_inhib_Gam"/>
</dbReference>
<dbReference type="GO" id="GO:0042262">
    <property type="term" value="P:DNA protection"/>
    <property type="evidence" value="ECO:0007669"/>
    <property type="project" value="InterPro"/>
</dbReference>
<evidence type="ECO:0008006" key="3">
    <source>
        <dbReference type="Google" id="ProtNLM"/>
    </source>
</evidence>
<name>A0A7K3NHA7_9BACT</name>
<dbReference type="Pfam" id="PF07352">
    <property type="entry name" value="Phage_Mu_Gam"/>
    <property type="match status" value="1"/>
</dbReference>
<dbReference type="SUPFAM" id="SSF161266">
    <property type="entry name" value="Gam-like"/>
    <property type="match status" value="1"/>
</dbReference>
<keyword evidence="2" id="KW-1185">Reference proteome</keyword>
<evidence type="ECO:0000313" key="2">
    <source>
        <dbReference type="Proteomes" id="UP000469724"/>
    </source>
</evidence>
<sequence>MMEKQAILDQGEELLGRLARAETERDAVAMEYARAQESLKAVYAGKLQPLVEKVKALGKNIPRFAKKHHTTLFKESDLVTLPSGELRYAESKAVVHGRSVTVEVLRELGYLDGIHVEESVDWDVLDGWSDEKLLAAGTNRKDVKAYTWELKREEQS</sequence>
<organism evidence="1 2">
    <name type="scientific">Desulfolutivibrio sulfodismutans</name>
    <dbReference type="NCBI Taxonomy" id="63561"/>
    <lineage>
        <taxon>Bacteria</taxon>
        <taxon>Pseudomonadati</taxon>
        <taxon>Thermodesulfobacteriota</taxon>
        <taxon>Desulfovibrionia</taxon>
        <taxon>Desulfovibrionales</taxon>
        <taxon>Desulfovibrionaceae</taxon>
        <taxon>Desulfolutivibrio</taxon>
    </lineage>
</organism>